<evidence type="ECO:0000256" key="2">
    <source>
        <dbReference type="SAM" id="Coils"/>
    </source>
</evidence>
<name>A0A2D2AVB0_9CAUL</name>
<comment type="similarity">
    <text evidence="1">Belongs to the PspA/Vipp/IM30 family.</text>
</comment>
<organism evidence="3 4">
    <name type="scientific">Caulobacter mirabilis</name>
    <dbReference type="NCBI Taxonomy" id="69666"/>
    <lineage>
        <taxon>Bacteria</taxon>
        <taxon>Pseudomonadati</taxon>
        <taxon>Pseudomonadota</taxon>
        <taxon>Alphaproteobacteria</taxon>
        <taxon>Caulobacterales</taxon>
        <taxon>Caulobacteraceae</taxon>
        <taxon>Caulobacter</taxon>
    </lineage>
</organism>
<dbReference type="KEGG" id="cmb:CSW64_05445"/>
<dbReference type="PANTHER" id="PTHR31088:SF9">
    <property type="entry name" value="PHAGE SHOCK PROTEIN A"/>
    <property type="match status" value="1"/>
</dbReference>
<dbReference type="Proteomes" id="UP000228945">
    <property type="component" value="Chromosome"/>
</dbReference>
<dbReference type="AlphaFoldDB" id="A0A2D2AVB0"/>
<protein>
    <submittedName>
        <fullName evidence="3">Phage shock protein A</fullName>
    </submittedName>
</protein>
<keyword evidence="2" id="KW-0175">Coiled coil</keyword>
<evidence type="ECO:0000313" key="4">
    <source>
        <dbReference type="Proteomes" id="UP000228945"/>
    </source>
</evidence>
<accession>A0A2D2AVB0</accession>
<keyword evidence="4" id="KW-1185">Reference proteome</keyword>
<sequence length="249" mass="27216">MSMLRKLSALFRGTAHDAAQNVVDANALKILDQEIRDADNAQGKARDDLAGLVARRRMAESEMQSFLDQIGKYESSARAALDQGKEDLAREVAQRIADIETEIDKRGPMIEDMKTAEARLRSAIAATDQKIETLRREIDIVKVNESVQRAQASVALNSAGAQSRIGSAADSLQRIKQRQAVQEEKLRAGQELEDKRTGADLDAKLRDAGILPGQASADDVLARLSRREEVTVVTPRIGQSVSSKDKDPA</sequence>
<dbReference type="OrthoDB" id="8844617at2"/>
<dbReference type="RefSeq" id="WP_099621155.1">
    <property type="nucleotide sequence ID" value="NZ_CP024201.1"/>
</dbReference>
<evidence type="ECO:0000313" key="3">
    <source>
        <dbReference type="EMBL" id="ATQ41897.1"/>
    </source>
</evidence>
<dbReference type="InterPro" id="IPR007157">
    <property type="entry name" value="PspA_VIPP1"/>
</dbReference>
<reference evidence="3 4" key="1">
    <citation type="submission" date="2017-10" db="EMBL/GenBank/DDBJ databases">
        <title>Genome sequence of Caulobacter mirabilis FWC38.</title>
        <authorList>
            <person name="Fiebig A."/>
            <person name="Crosson S."/>
        </authorList>
    </citation>
    <scope>NUCLEOTIDE SEQUENCE [LARGE SCALE GENOMIC DNA]</scope>
    <source>
        <strain evidence="3 4">FWC 38</strain>
    </source>
</reference>
<gene>
    <name evidence="3" type="ORF">CSW64_05445</name>
</gene>
<dbReference type="PANTHER" id="PTHR31088">
    <property type="entry name" value="MEMBRANE-ASSOCIATED PROTEIN VIPP1, CHLOROPLASTIC"/>
    <property type="match status" value="1"/>
</dbReference>
<evidence type="ECO:0000256" key="1">
    <source>
        <dbReference type="ARBA" id="ARBA00043985"/>
    </source>
</evidence>
<proteinExistence type="inferred from homology"/>
<dbReference type="Pfam" id="PF04012">
    <property type="entry name" value="PspA_IM30"/>
    <property type="match status" value="1"/>
</dbReference>
<dbReference type="EMBL" id="CP024201">
    <property type="protein sequence ID" value="ATQ41897.1"/>
    <property type="molecule type" value="Genomic_DNA"/>
</dbReference>
<feature type="coiled-coil region" evidence="2">
    <location>
        <begin position="117"/>
        <end position="144"/>
    </location>
</feature>